<dbReference type="GO" id="GO:0050163">
    <property type="term" value="F:oxaloacetate tautomerase activity"/>
    <property type="evidence" value="ECO:0007669"/>
    <property type="project" value="UniProtKB-ARBA"/>
</dbReference>
<dbReference type="PANTHER" id="PTHR11820:SF7">
    <property type="entry name" value="ACYLPYRUVASE FAHD1, MITOCHONDRIAL"/>
    <property type="match status" value="1"/>
</dbReference>
<reference evidence="4" key="1">
    <citation type="submission" date="2023-03" db="EMBL/GenBank/DDBJ databases">
        <title>Massive genome expansion in bonnet fungi (Mycena s.s.) driven by repeated elements and novel gene families across ecological guilds.</title>
        <authorList>
            <consortium name="Lawrence Berkeley National Laboratory"/>
            <person name="Harder C.B."/>
            <person name="Miyauchi S."/>
            <person name="Viragh M."/>
            <person name="Kuo A."/>
            <person name="Thoen E."/>
            <person name="Andreopoulos B."/>
            <person name="Lu D."/>
            <person name="Skrede I."/>
            <person name="Drula E."/>
            <person name="Henrissat B."/>
            <person name="Morin E."/>
            <person name="Kohler A."/>
            <person name="Barry K."/>
            <person name="LaButti K."/>
            <person name="Morin E."/>
            <person name="Salamov A."/>
            <person name="Lipzen A."/>
            <person name="Mereny Z."/>
            <person name="Hegedus B."/>
            <person name="Baldrian P."/>
            <person name="Stursova M."/>
            <person name="Weitz H."/>
            <person name="Taylor A."/>
            <person name="Grigoriev I.V."/>
            <person name="Nagy L.G."/>
            <person name="Martin F."/>
            <person name="Kauserud H."/>
        </authorList>
    </citation>
    <scope>NUCLEOTIDE SEQUENCE</scope>
    <source>
        <strain evidence="4">CBHHK002</strain>
    </source>
</reference>
<evidence type="ECO:0000256" key="1">
    <source>
        <dbReference type="ARBA" id="ARBA00010211"/>
    </source>
</evidence>
<accession>A0AAD7AW00</accession>
<sequence length="301" mass="32283">MSPIRTQWTRLIRFVAAETSQVHIGQPVDASLDVGLAAFRGNSIKAHEIVGSALDPAVHLSKTVLTVKQLLSPLSREEVKYVRCLGLNYADHAAEANLPAPPFPVLFVKPITSLLGPGADILIPKVAQPVKEHLPDYEVELVIVIGKPARDVSEADALDYVLGYTAANDVSFRKHQMAVSQWTFSKGFDNTNPFGPCLVSAAAIPDPQKLPLKCTLNGTVVQDGNTSDQIFTVRQTVAFLSQATTLESGSIILTGTPKGVGFVKKPPVYLKHGDKMSVWVGGGIGTLVNDVKEEGRGEAKL</sequence>
<feature type="domain" description="Fumarylacetoacetase-like C-terminal" evidence="3">
    <location>
        <begin position="82"/>
        <end position="291"/>
    </location>
</feature>
<dbReference type="Gene3D" id="3.90.850.10">
    <property type="entry name" value="Fumarylacetoacetase-like, C-terminal domain"/>
    <property type="match status" value="1"/>
</dbReference>
<evidence type="ECO:0000313" key="5">
    <source>
        <dbReference type="Proteomes" id="UP001218218"/>
    </source>
</evidence>
<evidence type="ECO:0000256" key="2">
    <source>
        <dbReference type="ARBA" id="ARBA00022723"/>
    </source>
</evidence>
<dbReference type="Proteomes" id="UP001218218">
    <property type="component" value="Unassembled WGS sequence"/>
</dbReference>
<name>A0AAD7AW00_9AGAR</name>
<keyword evidence="2" id="KW-0479">Metal-binding</keyword>
<dbReference type="GO" id="GO:0018773">
    <property type="term" value="F:acetylpyruvate hydrolase activity"/>
    <property type="evidence" value="ECO:0007669"/>
    <property type="project" value="TreeGrafter"/>
</dbReference>
<evidence type="ECO:0000313" key="4">
    <source>
        <dbReference type="EMBL" id="KAJ7369064.1"/>
    </source>
</evidence>
<proteinExistence type="inferred from homology"/>
<comment type="similarity">
    <text evidence="1">Belongs to the FAH family.</text>
</comment>
<dbReference type="PANTHER" id="PTHR11820">
    <property type="entry name" value="ACYLPYRUVASE"/>
    <property type="match status" value="1"/>
</dbReference>
<dbReference type="Pfam" id="PF01557">
    <property type="entry name" value="FAA_hydrolase"/>
    <property type="match status" value="1"/>
</dbReference>
<dbReference type="EMBL" id="JARIHO010000001">
    <property type="protein sequence ID" value="KAJ7369064.1"/>
    <property type="molecule type" value="Genomic_DNA"/>
</dbReference>
<organism evidence="4 5">
    <name type="scientific">Mycena albidolilacea</name>
    <dbReference type="NCBI Taxonomy" id="1033008"/>
    <lineage>
        <taxon>Eukaryota</taxon>
        <taxon>Fungi</taxon>
        <taxon>Dikarya</taxon>
        <taxon>Basidiomycota</taxon>
        <taxon>Agaricomycotina</taxon>
        <taxon>Agaricomycetes</taxon>
        <taxon>Agaricomycetidae</taxon>
        <taxon>Agaricales</taxon>
        <taxon>Marasmiineae</taxon>
        <taxon>Mycenaceae</taxon>
        <taxon>Mycena</taxon>
    </lineage>
</organism>
<dbReference type="GO" id="GO:0006107">
    <property type="term" value="P:oxaloacetate metabolic process"/>
    <property type="evidence" value="ECO:0007669"/>
    <property type="project" value="UniProtKB-ARBA"/>
</dbReference>
<dbReference type="GO" id="GO:0046872">
    <property type="term" value="F:metal ion binding"/>
    <property type="evidence" value="ECO:0007669"/>
    <property type="project" value="UniProtKB-KW"/>
</dbReference>
<dbReference type="AlphaFoldDB" id="A0AAD7AW00"/>
<dbReference type="InterPro" id="IPR036663">
    <property type="entry name" value="Fumarylacetoacetase_C_sf"/>
</dbReference>
<gene>
    <name evidence="4" type="ORF">DFH08DRAFT_727956</name>
</gene>
<dbReference type="InterPro" id="IPR011234">
    <property type="entry name" value="Fumarylacetoacetase-like_C"/>
</dbReference>
<protein>
    <recommendedName>
        <fullName evidence="3">Fumarylacetoacetase-like C-terminal domain-containing protein</fullName>
    </recommendedName>
</protein>
<comment type="caution">
    <text evidence="4">The sequence shown here is derived from an EMBL/GenBank/DDBJ whole genome shotgun (WGS) entry which is preliminary data.</text>
</comment>
<keyword evidence="5" id="KW-1185">Reference proteome</keyword>
<dbReference type="FunFam" id="3.90.850.10:FF:000002">
    <property type="entry name" value="2-hydroxyhepta-2,4-diene-1,7-dioate isomerase"/>
    <property type="match status" value="1"/>
</dbReference>
<dbReference type="SUPFAM" id="SSF56529">
    <property type="entry name" value="FAH"/>
    <property type="match status" value="1"/>
</dbReference>
<evidence type="ECO:0000259" key="3">
    <source>
        <dbReference type="Pfam" id="PF01557"/>
    </source>
</evidence>